<evidence type="ECO:0000313" key="1">
    <source>
        <dbReference type="EMBL" id="TKW68597.1"/>
    </source>
</evidence>
<name>A0A533IDN4_PARDE</name>
<dbReference type="AlphaFoldDB" id="A0A533IDN4"/>
<organism evidence="1 2">
    <name type="scientific">Paracoccus denitrificans</name>
    <dbReference type="NCBI Taxonomy" id="266"/>
    <lineage>
        <taxon>Bacteria</taxon>
        <taxon>Pseudomonadati</taxon>
        <taxon>Pseudomonadota</taxon>
        <taxon>Alphaproteobacteria</taxon>
        <taxon>Rhodobacterales</taxon>
        <taxon>Paracoccaceae</taxon>
        <taxon>Paracoccus</taxon>
    </lineage>
</organism>
<evidence type="ECO:0000313" key="2">
    <source>
        <dbReference type="Proteomes" id="UP000315344"/>
    </source>
</evidence>
<dbReference type="Proteomes" id="UP000315344">
    <property type="component" value="Unassembled WGS sequence"/>
</dbReference>
<gene>
    <name evidence="1" type="ORF">DI616_00955</name>
</gene>
<proteinExistence type="predicted"/>
<reference evidence="1 2" key="1">
    <citation type="journal article" date="2017" name="Nat. Commun.">
        <title>In situ click chemistry generation of cyclooxygenase-2 inhibitors.</title>
        <authorList>
            <person name="Bhardwaj A."/>
            <person name="Kaur J."/>
            <person name="Wuest M."/>
            <person name="Wuest F."/>
        </authorList>
    </citation>
    <scope>NUCLEOTIDE SEQUENCE [LARGE SCALE GENOMIC DNA]</scope>
    <source>
        <strain evidence="1">S2_012_000_R3_94</strain>
    </source>
</reference>
<sequence length="121" mass="12768">MADFDDLGLKAGVWSGLVHGGAAPSHVVLVHQGEVVSEARVSPVSDGTWQIDADLPVGRIGDGVTSFLLLSDHDGADGGTRLASLSLVAGKPVEQDLLIELDLLRAELELLKREFRRFAAG</sequence>
<accession>A0A533IDN4</accession>
<comment type="caution">
    <text evidence="1">The sequence shown here is derived from an EMBL/GenBank/DDBJ whole genome shotgun (WGS) entry which is preliminary data.</text>
</comment>
<dbReference type="EMBL" id="VAFL01000001">
    <property type="protein sequence ID" value="TKW68597.1"/>
    <property type="molecule type" value="Genomic_DNA"/>
</dbReference>
<protein>
    <submittedName>
        <fullName evidence="1">Uncharacterized protein</fullName>
    </submittedName>
</protein>